<dbReference type="Proteomes" id="UP000473574">
    <property type="component" value="Unassembled WGS sequence"/>
</dbReference>
<organism evidence="2 3">
    <name type="scientific">Adonisia turfae CCMR0082</name>
    <dbReference type="NCBI Taxonomy" id="2304604"/>
    <lineage>
        <taxon>Bacteria</taxon>
        <taxon>Bacillati</taxon>
        <taxon>Cyanobacteriota</taxon>
        <taxon>Adonisia</taxon>
        <taxon>Adonisia turfae</taxon>
    </lineage>
</organism>
<name>A0A6M0SAM5_9CYAN</name>
<dbReference type="AlphaFoldDB" id="A0A6M0SAM5"/>
<feature type="domain" description="Transcription regulator PadR N-terminal" evidence="1">
    <location>
        <begin position="81"/>
        <end position="146"/>
    </location>
</feature>
<dbReference type="Pfam" id="PF03551">
    <property type="entry name" value="PadR"/>
    <property type="match status" value="1"/>
</dbReference>
<dbReference type="InterPro" id="IPR036388">
    <property type="entry name" value="WH-like_DNA-bd_sf"/>
</dbReference>
<dbReference type="InterPro" id="IPR005149">
    <property type="entry name" value="Tscrpt_reg_PadR_N"/>
</dbReference>
<dbReference type="SUPFAM" id="SSF46785">
    <property type="entry name" value="Winged helix' DNA-binding domain"/>
    <property type="match status" value="1"/>
</dbReference>
<dbReference type="PANTHER" id="PTHR33169:SF14">
    <property type="entry name" value="TRANSCRIPTIONAL REGULATOR RV3488"/>
    <property type="match status" value="1"/>
</dbReference>
<evidence type="ECO:0000313" key="2">
    <source>
        <dbReference type="EMBL" id="NEZ65555.1"/>
    </source>
</evidence>
<dbReference type="PANTHER" id="PTHR33169">
    <property type="entry name" value="PADR-FAMILY TRANSCRIPTIONAL REGULATOR"/>
    <property type="match status" value="1"/>
</dbReference>
<proteinExistence type="predicted"/>
<accession>A0A6M0SAM5</accession>
<reference evidence="2 3" key="1">
    <citation type="journal article" date="2020" name="Microb. Ecol.">
        <title>Ecogenomics of the Marine Benthic Filamentous Cyanobacterium Adonisia.</title>
        <authorList>
            <person name="Walter J.M."/>
            <person name="Coutinho F.H."/>
            <person name="Leomil L."/>
            <person name="Hargreaves P.I."/>
            <person name="Campeao M.E."/>
            <person name="Vieira V.V."/>
            <person name="Silva B.S."/>
            <person name="Fistarol G.O."/>
            <person name="Salomon P.S."/>
            <person name="Sawabe T."/>
            <person name="Mino S."/>
            <person name="Hosokawa M."/>
            <person name="Miyashita H."/>
            <person name="Maruyama F."/>
            <person name="van Verk M.C."/>
            <person name="Dutilh B.E."/>
            <person name="Thompson C.C."/>
            <person name="Thompson F.L."/>
        </authorList>
    </citation>
    <scope>NUCLEOTIDE SEQUENCE [LARGE SCALE GENOMIC DNA]</scope>
    <source>
        <strain evidence="2 3">CCMR0082</strain>
    </source>
</reference>
<dbReference type="InterPro" id="IPR036390">
    <property type="entry name" value="WH_DNA-bd_sf"/>
</dbReference>
<dbReference type="RefSeq" id="WP_431732029.1">
    <property type="nucleotide sequence ID" value="NZ_QZCE01000002.1"/>
</dbReference>
<dbReference type="InterPro" id="IPR052509">
    <property type="entry name" value="Metal_resp_DNA-bind_regulator"/>
</dbReference>
<sequence>MLFQPILTSMAAKEIGSFSLLGESIIMTRQYTTKQFEGRGSPVLPSPLTERRKATNDTWKLPAQRELIFLWAIQGSGASGVYGLDLQRAINECSQGCETVSYGTLYSTLKRLKGKGWVDSYEGEAFGGGAKRQYYFLTDSGRDLLNAVTQFFFDLQHWRPVRSDAN</sequence>
<gene>
    <name evidence="2" type="ORF">D0962_22825</name>
</gene>
<evidence type="ECO:0000259" key="1">
    <source>
        <dbReference type="Pfam" id="PF03551"/>
    </source>
</evidence>
<dbReference type="EMBL" id="QZCE01000002">
    <property type="protein sequence ID" value="NEZ65555.1"/>
    <property type="molecule type" value="Genomic_DNA"/>
</dbReference>
<evidence type="ECO:0000313" key="3">
    <source>
        <dbReference type="Proteomes" id="UP000473574"/>
    </source>
</evidence>
<protein>
    <submittedName>
        <fullName evidence="2">PadR family transcriptional regulator</fullName>
    </submittedName>
</protein>
<dbReference type="Gene3D" id="1.10.10.10">
    <property type="entry name" value="Winged helix-like DNA-binding domain superfamily/Winged helix DNA-binding domain"/>
    <property type="match status" value="1"/>
</dbReference>
<comment type="caution">
    <text evidence="2">The sequence shown here is derived from an EMBL/GenBank/DDBJ whole genome shotgun (WGS) entry which is preliminary data.</text>
</comment>